<keyword evidence="3" id="KW-1185">Reference proteome</keyword>
<evidence type="ECO:0000256" key="1">
    <source>
        <dbReference type="SAM" id="MobiDB-lite"/>
    </source>
</evidence>
<dbReference type="AlphaFoldDB" id="A0A139AA63"/>
<reference evidence="2 3" key="1">
    <citation type="journal article" date="2015" name="Genome Biol. Evol.">
        <title>Phylogenomic analyses indicate that early fungi evolved digesting cell walls of algal ancestors of land plants.</title>
        <authorList>
            <person name="Chang Y."/>
            <person name="Wang S."/>
            <person name="Sekimoto S."/>
            <person name="Aerts A.L."/>
            <person name="Choi C."/>
            <person name="Clum A."/>
            <person name="LaButti K.M."/>
            <person name="Lindquist E.A."/>
            <person name="Yee Ngan C."/>
            <person name="Ohm R.A."/>
            <person name="Salamov A.A."/>
            <person name="Grigoriev I.V."/>
            <person name="Spatafora J.W."/>
            <person name="Berbee M.L."/>
        </authorList>
    </citation>
    <scope>NUCLEOTIDE SEQUENCE [LARGE SCALE GENOMIC DNA]</scope>
    <source>
        <strain evidence="2 3">JEL478</strain>
    </source>
</reference>
<feature type="compositionally biased region" description="Polar residues" evidence="1">
    <location>
        <begin position="341"/>
        <end position="351"/>
    </location>
</feature>
<protein>
    <submittedName>
        <fullName evidence="2">Uncharacterized protein</fullName>
    </submittedName>
</protein>
<evidence type="ECO:0000313" key="3">
    <source>
        <dbReference type="Proteomes" id="UP000070544"/>
    </source>
</evidence>
<proteinExistence type="predicted"/>
<organism evidence="2 3">
    <name type="scientific">Gonapodya prolifera (strain JEL478)</name>
    <name type="common">Monoblepharis prolifera</name>
    <dbReference type="NCBI Taxonomy" id="1344416"/>
    <lineage>
        <taxon>Eukaryota</taxon>
        <taxon>Fungi</taxon>
        <taxon>Fungi incertae sedis</taxon>
        <taxon>Chytridiomycota</taxon>
        <taxon>Chytridiomycota incertae sedis</taxon>
        <taxon>Monoblepharidomycetes</taxon>
        <taxon>Monoblepharidales</taxon>
        <taxon>Gonapodyaceae</taxon>
        <taxon>Gonapodya</taxon>
    </lineage>
</organism>
<evidence type="ECO:0000313" key="2">
    <source>
        <dbReference type="EMBL" id="KXS13701.1"/>
    </source>
</evidence>
<accession>A0A139AA63</accession>
<sequence>MTTHHDQEAHGDGAETPLTTVLLNFVAAATPAHVPDEPRDLDTPRTFRDVPAQVHKTVSRTVSQNVIPPTKRTVGRLAPYEKLLLRSPHVQQLIEKTRLSPLATSTAAVTLVIIATGALARRLWKRYPKPTLLIVGLAGPLVATARVVGKEAELDREDASGTGIDVAKRRQEIEKVKTGLLAYWVLFGGFTFLDPFFDTTKRPAPNWWHFFKLLTLLATGYKTKARAALADSVFKPALTYTFTPRPDGDGSAQSASSGASSSWTSAFDSVGSTLSGFADSARAAFGGSAPGAPVHGAGSSADHPPAKAAALAVAEGTEDEFGMDEAPSKATTSPHGEWTPSPGTSRASSPRASVESVPALPATPAHPQSWFDVLTPDVQLPARNSREKGAGAKTKGFAMGKRAGKKVAAMVVTDVDGEDVGAKVEVQTLQATEGGVMA</sequence>
<feature type="compositionally biased region" description="Low complexity" evidence="1">
    <location>
        <begin position="301"/>
        <end position="314"/>
    </location>
</feature>
<dbReference type="Proteomes" id="UP000070544">
    <property type="component" value="Unassembled WGS sequence"/>
</dbReference>
<feature type="region of interest" description="Disordered" evidence="1">
    <location>
        <begin position="292"/>
        <end position="363"/>
    </location>
</feature>
<dbReference type="EMBL" id="KQ965775">
    <property type="protein sequence ID" value="KXS13701.1"/>
    <property type="molecule type" value="Genomic_DNA"/>
</dbReference>
<name>A0A139AA63_GONPJ</name>
<gene>
    <name evidence="2" type="ORF">M427DRAFT_58307</name>
</gene>